<organism evidence="1 2">
    <name type="scientific">Pseudovirgaria hyperparasitica</name>
    <dbReference type="NCBI Taxonomy" id="470096"/>
    <lineage>
        <taxon>Eukaryota</taxon>
        <taxon>Fungi</taxon>
        <taxon>Dikarya</taxon>
        <taxon>Ascomycota</taxon>
        <taxon>Pezizomycotina</taxon>
        <taxon>Dothideomycetes</taxon>
        <taxon>Dothideomycetes incertae sedis</taxon>
        <taxon>Acrospermales</taxon>
        <taxon>Acrospermaceae</taxon>
        <taxon>Pseudovirgaria</taxon>
    </lineage>
</organism>
<accession>A0A6A6WF14</accession>
<dbReference type="Proteomes" id="UP000799437">
    <property type="component" value="Unassembled WGS sequence"/>
</dbReference>
<dbReference type="AlphaFoldDB" id="A0A6A6WF14"/>
<evidence type="ECO:0000313" key="1">
    <source>
        <dbReference type="EMBL" id="KAF2760749.1"/>
    </source>
</evidence>
<dbReference type="RefSeq" id="XP_033603200.1">
    <property type="nucleotide sequence ID" value="XM_033740063.1"/>
</dbReference>
<dbReference type="GeneID" id="54481117"/>
<gene>
    <name evidence="1" type="ORF">EJ05DRAFT_241385</name>
</gene>
<sequence>MICEIIMGPAVIATARTPSQSLSMHSPVVVVIDSTTSYHSLCVTWRIPVGGCCKVPRTRILGDACSRAADSCTSLRFNSTHTLSSVRYVCVCSRCPFLTRISSDLWLLFSVIHSRVWLTHTHTHIHTYTCEYASCALCYLRSTRFHAYMNGDFIHLLLIDNSNNNNNDYHRLQTPTNTVNGTHADMKSYGSKLKCPVE</sequence>
<evidence type="ECO:0000313" key="2">
    <source>
        <dbReference type="Proteomes" id="UP000799437"/>
    </source>
</evidence>
<reference evidence="1" key="1">
    <citation type="journal article" date="2020" name="Stud. Mycol.">
        <title>101 Dothideomycetes genomes: a test case for predicting lifestyles and emergence of pathogens.</title>
        <authorList>
            <person name="Haridas S."/>
            <person name="Albert R."/>
            <person name="Binder M."/>
            <person name="Bloem J."/>
            <person name="Labutti K."/>
            <person name="Salamov A."/>
            <person name="Andreopoulos B."/>
            <person name="Baker S."/>
            <person name="Barry K."/>
            <person name="Bills G."/>
            <person name="Bluhm B."/>
            <person name="Cannon C."/>
            <person name="Castanera R."/>
            <person name="Culley D."/>
            <person name="Daum C."/>
            <person name="Ezra D."/>
            <person name="Gonzalez J."/>
            <person name="Henrissat B."/>
            <person name="Kuo A."/>
            <person name="Liang C."/>
            <person name="Lipzen A."/>
            <person name="Lutzoni F."/>
            <person name="Magnuson J."/>
            <person name="Mondo S."/>
            <person name="Nolan M."/>
            <person name="Ohm R."/>
            <person name="Pangilinan J."/>
            <person name="Park H.-J."/>
            <person name="Ramirez L."/>
            <person name="Alfaro M."/>
            <person name="Sun H."/>
            <person name="Tritt A."/>
            <person name="Yoshinaga Y."/>
            <person name="Zwiers L.-H."/>
            <person name="Turgeon B."/>
            <person name="Goodwin S."/>
            <person name="Spatafora J."/>
            <person name="Crous P."/>
            <person name="Grigoriev I."/>
        </authorList>
    </citation>
    <scope>NUCLEOTIDE SEQUENCE</scope>
    <source>
        <strain evidence="1">CBS 121739</strain>
    </source>
</reference>
<dbReference type="EMBL" id="ML996567">
    <property type="protein sequence ID" value="KAF2760749.1"/>
    <property type="molecule type" value="Genomic_DNA"/>
</dbReference>
<keyword evidence="2" id="KW-1185">Reference proteome</keyword>
<protein>
    <submittedName>
        <fullName evidence="1">Uncharacterized protein</fullName>
    </submittedName>
</protein>
<name>A0A6A6WF14_9PEZI</name>
<proteinExistence type="predicted"/>